<dbReference type="PANTHER" id="PTHR43968">
    <property type="match status" value="1"/>
</dbReference>
<dbReference type="InterPro" id="IPR036249">
    <property type="entry name" value="Thioredoxin-like_sf"/>
</dbReference>
<evidence type="ECO:0000313" key="3">
    <source>
        <dbReference type="Proteomes" id="UP001595904"/>
    </source>
</evidence>
<dbReference type="CDD" id="cd00299">
    <property type="entry name" value="GST_C_family"/>
    <property type="match status" value="1"/>
</dbReference>
<keyword evidence="3" id="KW-1185">Reference proteome</keyword>
<dbReference type="SFLD" id="SFLDS00019">
    <property type="entry name" value="Glutathione_Transferase_(cytos"/>
    <property type="match status" value="1"/>
</dbReference>
<dbReference type="Gene3D" id="3.40.30.10">
    <property type="entry name" value="Glutaredoxin"/>
    <property type="match status" value="1"/>
</dbReference>
<dbReference type="InterPro" id="IPR040079">
    <property type="entry name" value="Glutathione_S-Trfase"/>
</dbReference>
<dbReference type="InterPro" id="IPR036282">
    <property type="entry name" value="Glutathione-S-Trfase_C_sf"/>
</dbReference>
<dbReference type="Proteomes" id="UP001595904">
    <property type="component" value="Unassembled WGS sequence"/>
</dbReference>
<dbReference type="Gene3D" id="1.20.1050.10">
    <property type="match status" value="1"/>
</dbReference>
<sequence length="222" mass="24566">MRLITTPESPFGARVLIAARAKQLELECVRPPAGGVKSAEYLALNPIGKIPLLITETGEAIPESESILNYLEARFLMPSLLPNLPEQRARVDVAIRVVDLYIMAPVIRLFPHLNPATRDERTVENELTRWKQGLASLAHFMKTPLPKADAAVSLADCVLPPSLHLSARIARMLGVEEDLLEPHEPLLEYYARMQDHSLVGPVLDDLTAAQTIYDAKAARKSH</sequence>
<dbReference type="InterPro" id="IPR004045">
    <property type="entry name" value="Glutathione_S-Trfase_N"/>
</dbReference>
<accession>A0ABV8SY91</accession>
<evidence type="ECO:0000313" key="2">
    <source>
        <dbReference type="EMBL" id="MFC4312601.1"/>
    </source>
</evidence>
<organism evidence="2 3">
    <name type="scientific">Steroidobacter flavus</name>
    <dbReference type="NCBI Taxonomy" id="1842136"/>
    <lineage>
        <taxon>Bacteria</taxon>
        <taxon>Pseudomonadati</taxon>
        <taxon>Pseudomonadota</taxon>
        <taxon>Gammaproteobacteria</taxon>
        <taxon>Steroidobacterales</taxon>
        <taxon>Steroidobacteraceae</taxon>
        <taxon>Steroidobacter</taxon>
    </lineage>
</organism>
<dbReference type="PROSITE" id="PS50404">
    <property type="entry name" value="GST_NTER"/>
    <property type="match status" value="1"/>
</dbReference>
<dbReference type="CDD" id="cd00570">
    <property type="entry name" value="GST_N_family"/>
    <property type="match status" value="1"/>
</dbReference>
<reference evidence="3" key="1">
    <citation type="journal article" date="2019" name="Int. J. Syst. Evol. Microbiol.">
        <title>The Global Catalogue of Microorganisms (GCM) 10K type strain sequencing project: providing services to taxonomists for standard genome sequencing and annotation.</title>
        <authorList>
            <consortium name="The Broad Institute Genomics Platform"/>
            <consortium name="The Broad Institute Genome Sequencing Center for Infectious Disease"/>
            <person name="Wu L."/>
            <person name="Ma J."/>
        </authorList>
    </citation>
    <scope>NUCLEOTIDE SEQUENCE [LARGE SCALE GENOMIC DNA]</scope>
    <source>
        <strain evidence="3">CGMCC 1.10759</strain>
    </source>
</reference>
<dbReference type="PANTHER" id="PTHR43968:SF6">
    <property type="entry name" value="GLUTATHIONE S-TRANSFERASE OMEGA"/>
    <property type="match status" value="1"/>
</dbReference>
<dbReference type="InterPro" id="IPR050983">
    <property type="entry name" value="GST_Omega/HSP26"/>
</dbReference>
<name>A0ABV8SY91_9GAMM</name>
<proteinExistence type="predicted"/>
<dbReference type="RefSeq" id="WP_380602139.1">
    <property type="nucleotide sequence ID" value="NZ_JBHSDU010000014.1"/>
</dbReference>
<protein>
    <submittedName>
        <fullName evidence="2">Glutathione S-transferase family protein</fullName>
    </submittedName>
</protein>
<gene>
    <name evidence="2" type="ORF">ACFPN2_26190</name>
</gene>
<dbReference type="SUPFAM" id="SSF47616">
    <property type="entry name" value="GST C-terminal domain-like"/>
    <property type="match status" value="1"/>
</dbReference>
<comment type="caution">
    <text evidence="2">The sequence shown here is derived from an EMBL/GenBank/DDBJ whole genome shotgun (WGS) entry which is preliminary data.</text>
</comment>
<dbReference type="EMBL" id="JBHSDU010000014">
    <property type="protein sequence ID" value="MFC4312601.1"/>
    <property type="molecule type" value="Genomic_DNA"/>
</dbReference>
<feature type="domain" description="GST N-terminal" evidence="1">
    <location>
        <begin position="1"/>
        <end position="79"/>
    </location>
</feature>
<evidence type="ECO:0000259" key="1">
    <source>
        <dbReference type="PROSITE" id="PS50404"/>
    </source>
</evidence>
<dbReference type="SUPFAM" id="SSF52833">
    <property type="entry name" value="Thioredoxin-like"/>
    <property type="match status" value="1"/>
</dbReference>
<dbReference type="Pfam" id="PF13417">
    <property type="entry name" value="GST_N_3"/>
    <property type="match status" value="1"/>
</dbReference>